<dbReference type="Proteomes" id="UP000887013">
    <property type="component" value="Unassembled WGS sequence"/>
</dbReference>
<feature type="compositionally biased region" description="Basic residues" evidence="1">
    <location>
        <begin position="133"/>
        <end position="143"/>
    </location>
</feature>
<accession>A0A8X6NAF5</accession>
<dbReference type="OrthoDB" id="6594799at2759"/>
<feature type="region of interest" description="Disordered" evidence="1">
    <location>
        <begin position="131"/>
        <end position="167"/>
    </location>
</feature>
<protein>
    <submittedName>
        <fullName evidence="2">Protein spaetzle 4</fullName>
    </submittedName>
</protein>
<reference evidence="2" key="1">
    <citation type="submission" date="2020-08" db="EMBL/GenBank/DDBJ databases">
        <title>Multicomponent nature underlies the extraordinary mechanical properties of spider dragline silk.</title>
        <authorList>
            <person name="Kono N."/>
            <person name="Nakamura H."/>
            <person name="Mori M."/>
            <person name="Yoshida Y."/>
            <person name="Ohtoshi R."/>
            <person name="Malay A.D."/>
            <person name="Moran D.A.P."/>
            <person name="Tomita M."/>
            <person name="Numata K."/>
            <person name="Arakawa K."/>
        </authorList>
    </citation>
    <scope>NUCLEOTIDE SEQUENCE</scope>
</reference>
<feature type="region of interest" description="Disordered" evidence="1">
    <location>
        <begin position="340"/>
        <end position="369"/>
    </location>
</feature>
<dbReference type="EMBL" id="BMAW01102118">
    <property type="protein sequence ID" value="GFT02759.1"/>
    <property type="molecule type" value="Genomic_DNA"/>
</dbReference>
<dbReference type="AlphaFoldDB" id="A0A8X6NAF5"/>
<sequence>MVCFGKAIASPYRSGEIGLGVKVLESTQTAFDPDGTHVSSTGSCTSFVGLIHTFVDVDMVPKRMVADRDSIAYFESSVKRYINDNQGLVRRMYGDEKHSSVLLNEIDGFQMRFDMLRNSFDGFRSRTVYGRSARGHKPTRRQPRPQIFPDDEEIQESTSSTPGEPATIFRVVTETSIKVGEAITKSMSNPETTVSYEPASAFDSYTSSSTVATSDSTTPTTTEDALTTASTTESTYYQTPSTTETLYTTETNIPTFSSDYTTTDATTPNSEDVPVAMQRVGYEEFEEYEYEPRRKMDSAAMQNSVEEKIKYKEEFESDIKRTDPSKIDMLLPVDDLIAEESAEDVREENAATTSAAEETTKEEVPRRGM</sequence>
<evidence type="ECO:0000256" key="1">
    <source>
        <dbReference type="SAM" id="MobiDB-lite"/>
    </source>
</evidence>
<evidence type="ECO:0000313" key="2">
    <source>
        <dbReference type="EMBL" id="GFT02759.1"/>
    </source>
</evidence>
<proteinExistence type="predicted"/>
<comment type="caution">
    <text evidence="2">The sequence shown here is derived from an EMBL/GenBank/DDBJ whole genome shotgun (WGS) entry which is preliminary data.</text>
</comment>
<name>A0A8X6NAF5_NEPPI</name>
<gene>
    <name evidence="2" type="primary">spz4</name>
    <name evidence="2" type="ORF">NPIL_281771</name>
</gene>
<feature type="region of interest" description="Disordered" evidence="1">
    <location>
        <begin position="204"/>
        <end position="242"/>
    </location>
</feature>
<evidence type="ECO:0000313" key="3">
    <source>
        <dbReference type="Proteomes" id="UP000887013"/>
    </source>
</evidence>
<feature type="compositionally biased region" description="Basic and acidic residues" evidence="1">
    <location>
        <begin position="358"/>
        <end position="369"/>
    </location>
</feature>
<organism evidence="2 3">
    <name type="scientific">Nephila pilipes</name>
    <name type="common">Giant wood spider</name>
    <name type="synonym">Nephila maculata</name>
    <dbReference type="NCBI Taxonomy" id="299642"/>
    <lineage>
        <taxon>Eukaryota</taxon>
        <taxon>Metazoa</taxon>
        <taxon>Ecdysozoa</taxon>
        <taxon>Arthropoda</taxon>
        <taxon>Chelicerata</taxon>
        <taxon>Arachnida</taxon>
        <taxon>Araneae</taxon>
        <taxon>Araneomorphae</taxon>
        <taxon>Entelegynae</taxon>
        <taxon>Araneoidea</taxon>
        <taxon>Nephilidae</taxon>
        <taxon>Nephila</taxon>
    </lineage>
</organism>
<keyword evidence="3" id="KW-1185">Reference proteome</keyword>